<proteinExistence type="predicted"/>
<evidence type="ECO:0000313" key="2">
    <source>
        <dbReference type="Proteomes" id="UP000324701"/>
    </source>
</evidence>
<dbReference type="Proteomes" id="UP000324701">
    <property type="component" value="Unassembled WGS sequence"/>
</dbReference>
<dbReference type="PANTHER" id="PTHR39217">
    <property type="match status" value="1"/>
</dbReference>
<keyword evidence="2" id="KW-1185">Reference proteome</keyword>
<reference evidence="1 2" key="1">
    <citation type="submission" date="2019-09" db="EMBL/GenBank/DDBJ databases">
        <title>Report of infection by Mycobacterium simiae a patient suffering from pulmonary tuberculosis.</title>
        <authorList>
            <person name="Mohanty P.S."/>
            <person name="Bansal A.K."/>
            <person name="Singh H."/>
            <person name="Sharma S."/>
            <person name="Patil S.A."/>
            <person name="Upadhaya P."/>
            <person name="Singh P.K."/>
            <person name="Kumar D."/>
            <person name="Kumar S."/>
            <person name="Singh R.K."/>
            <person name="Chaudhary B."/>
        </authorList>
    </citation>
    <scope>NUCLEOTIDE SEQUENCE [LARGE SCALE GENOMIC DNA]</scope>
    <source>
        <strain evidence="1 2">JAL-560-SIM</strain>
    </source>
</reference>
<organism evidence="1 2">
    <name type="scientific">Mycobacterium simiae</name>
    <name type="common">Mycobacterium habana</name>
    <dbReference type="NCBI Taxonomy" id="1784"/>
    <lineage>
        <taxon>Bacteria</taxon>
        <taxon>Bacillati</taxon>
        <taxon>Actinomycetota</taxon>
        <taxon>Actinomycetes</taxon>
        <taxon>Mycobacteriales</taxon>
        <taxon>Mycobacteriaceae</taxon>
        <taxon>Mycobacterium</taxon>
        <taxon>Mycobacterium simiae complex</taxon>
    </lineage>
</organism>
<name>A0A5B1BQU4_MYCSI</name>
<accession>A0A5B1BQU4</accession>
<evidence type="ECO:0000313" key="1">
    <source>
        <dbReference type="EMBL" id="KAA1250165.1"/>
    </source>
</evidence>
<dbReference type="AlphaFoldDB" id="A0A5B1BQU4"/>
<dbReference type="EMBL" id="VTZN01000055">
    <property type="protein sequence ID" value="KAA1250165.1"/>
    <property type="molecule type" value="Genomic_DNA"/>
</dbReference>
<dbReference type="InterPro" id="IPR053191">
    <property type="entry name" value="DcsG_Biosynth_Enzyme"/>
</dbReference>
<dbReference type="RefSeq" id="WP_149654022.1">
    <property type="nucleotide sequence ID" value="NZ_VTZN01000055.1"/>
</dbReference>
<dbReference type="OrthoDB" id="3373978at2"/>
<evidence type="ECO:0008006" key="3">
    <source>
        <dbReference type="Google" id="ProtNLM"/>
    </source>
</evidence>
<sequence length="242" mass="26594">MKLARPDLFHPRIVLAGCPQQVAGDSDDAGLVGALRRRGLHARWMSWDDPDTGHADLVIVRATRDYLNRLDEFLRWTRSVPNLLNPPGVIAWNVNPRYLHDLKRANVPILFRSAWPAGGHEQPAAAGETALIFFGGVRSHAFTAAAESVVDPDFELWDLGHAALQASAAHLGIGVGELLYGRVDVTGEPGEARVMRVDLVSPSLGWTLLDDATRDARQRQFVLCVESALERLGLGPLRHRGR</sequence>
<gene>
    <name evidence="1" type="ORF">F0Q45_11195</name>
</gene>
<comment type="caution">
    <text evidence="1">The sequence shown here is derived from an EMBL/GenBank/DDBJ whole genome shotgun (WGS) entry which is preliminary data.</text>
</comment>
<protein>
    <recommendedName>
        <fullName evidence="3">ATP-grasp domain-containing protein</fullName>
    </recommendedName>
</protein>
<dbReference type="PANTHER" id="PTHR39217:SF1">
    <property type="entry name" value="GLUTATHIONE SYNTHETASE"/>
    <property type="match status" value="1"/>
</dbReference>